<evidence type="ECO:0000313" key="7">
    <source>
        <dbReference type="Proteomes" id="UP000492821"/>
    </source>
</evidence>
<keyword evidence="7" id="KW-1185">Reference proteome</keyword>
<dbReference type="CDD" id="cd14978">
    <property type="entry name" value="7tmA_FMRFamide_R-like"/>
    <property type="match status" value="1"/>
</dbReference>
<keyword evidence="4 5" id="KW-0472">Membrane</keyword>
<dbReference type="GO" id="GO:0004930">
    <property type="term" value="F:G protein-coupled receptor activity"/>
    <property type="evidence" value="ECO:0007669"/>
    <property type="project" value="InterPro"/>
</dbReference>
<keyword evidence="2 5" id="KW-0812">Transmembrane</keyword>
<proteinExistence type="predicted"/>
<name>A0A7E4VJQ2_PANRE</name>
<dbReference type="AlphaFoldDB" id="A0A7E4VJQ2"/>
<sequence>MNETTYNAFCDESIHKLPNKDLDNLKSIFGIINVCVGSIGVAGNILNLFTLRSPLLQTVPFKYIRALAVYDTVALTTVLFHYFFRYTGAAKNQILGFYVVYVEDLIINSFFIAGLYCAVSLTVERYLLLRNPHKKRIFNTSSIMCKLILILCGSIILHLPMTLQVVPKRLPNGIYVKGNNQGLLCGEGNWFNLYSVYSLTRESLRGLNVIILVALNYKISKKLQKAKRNRKQLIKRPSTTDNSDAFGRNDKNTLMRSFTEKRLTTLMMIICIVYALGNVPQTIVMLFQNESKEATYNFQIFRHIANTCEVLNHCLNFFMFCMASSSYSRAFLSVCPCAKAIPCCNKLMLPRRFTLSEYASESKVAFGRKASLGAARRSSIANRNQGYARRNTAALILHNSVATTSSSTNAGTTMTAVTPVDMVATIGREARLERRRSTRRRSTPTVGFHGIRMSLSDEIDDGCLVIENAICEGSDLLTQTKAKTATDFRDGDDFL</sequence>
<dbReference type="PANTHER" id="PTHR47760">
    <property type="entry name" value="G-PROTEIN COUPLED RECEPTOR B0563.6-LIKE PROTEIN-RELATED"/>
    <property type="match status" value="1"/>
</dbReference>
<feature type="transmembrane region" description="Helical" evidence="5">
    <location>
        <begin position="265"/>
        <end position="287"/>
    </location>
</feature>
<feature type="domain" description="G-protein coupled receptors family 1 profile" evidence="6">
    <location>
        <begin position="43"/>
        <end position="320"/>
    </location>
</feature>
<feature type="transmembrane region" description="Helical" evidence="5">
    <location>
        <begin position="28"/>
        <end position="51"/>
    </location>
</feature>
<accession>A0A7E4VJQ2</accession>
<dbReference type="GO" id="GO:0016020">
    <property type="term" value="C:membrane"/>
    <property type="evidence" value="ECO:0007669"/>
    <property type="project" value="UniProtKB-SubCell"/>
</dbReference>
<dbReference type="WBParaSite" id="Pan_g21357.t1">
    <property type="protein sequence ID" value="Pan_g21357.t1"/>
    <property type="gene ID" value="Pan_g21357"/>
</dbReference>
<evidence type="ECO:0000313" key="8">
    <source>
        <dbReference type="WBParaSite" id="Pan_g21357.t1"/>
    </source>
</evidence>
<feature type="transmembrane region" description="Helical" evidence="5">
    <location>
        <begin position="63"/>
        <end position="85"/>
    </location>
</feature>
<feature type="transmembrane region" description="Helical" evidence="5">
    <location>
        <begin position="105"/>
        <end position="123"/>
    </location>
</feature>
<evidence type="ECO:0000259" key="6">
    <source>
        <dbReference type="PROSITE" id="PS50262"/>
    </source>
</evidence>
<dbReference type="Gene3D" id="1.20.1070.10">
    <property type="entry name" value="Rhodopsin 7-helix transmembrane proteins"/>
    <property type="match status" value="1"/>
</dbReference>
<dbReference type="Proteomes" id="UP000492821">
    <property type="component" value="Unassembled WGS sequence"/>
</dbReference>
<dbReference type="InterPro" id="IPR053093">
    <property type="entry name" value="GPCR-like"/>
</dbReference>
<feature type="transmembrane region" description="Helical" evidence="5">
    <location>
        <begin position="203"/>
        <end position="220"/>
    </location>
</feature>
<comment type="subcellular location">
    <subcellularLocation>
        <location evidence="1">Membrane</location>
    </subcellularLocation>
</comment>
<organism evidence="7 8">
    <name type="scientific">Panagrellus redivivus</name>
    <name type="common">Microworm</name>
    <dbReference type="NCBI Taxonomy" id="6233"/>
    <lineage>
        <taxon>Eukaryota</taxon>
        <taxon>Metazoa</taxon>
        <taxon>Ecdysozoa</taxon>
        <taxon>Nematoda</taxon>
        <taxon>Chromadorea</taxon>
        <taxon>Rhabditida</taxon>
        <taxon>Tylenchina</taxon>
        <taxon>Panagrolaimomorpha</taxon>
        <taxon>Panagrolaimoidea</taxon>
        <taxon>Panagrolaimidae</taxon>
        <taxon>Panagrellus</taxon>
    </lineage>
</organism>
<reference evidence="8" key="2">
    <citation type="submission" date="2020-10" db="UniProtKB">
        <authorList>
            <consortium name="WormBaseParasite"/>
        </authorList>
    </citation>
    <scope>IDENTIFICATION</scope>
</reference>
<dbReference type="PROSITE" id="PS00237">
    <property type="entry name" value="G_PROTEIN_RECEP_F1_1"/>
    <property type="match status" value="1"/>
</dbReference>
<protein>
    <submittedName>
        <fullName evidence="8">G_PROTEIN_RECEP_F1_2 domain-containing protein</fullName>
    </submittedName>
</protein>
<dbReference type="PANTHER" id="PTHR47760:SF4">
    <property type="entry name" value="G-PROTEIN COUPLED RECEPTORS FAMILY 1 PROFILE DOMAIN-CONTAINING PROTEIN"/>
    <property type="match status" value="1"/>
</dbReference>
<evidence type="ECO:0000256" key="4">
    <source>
        <dbReference type="ARBA" id="ARBA00023136"/>
    </source>
</evidence>
<evidence type="ECO:0000256" key="1">
    <source>
        <dbReference type="ARBA" id="ARBA00004370"/>
    </source>
</evidence>
<dbReference type="SUPFAM" id="SSF81321">
    <property type="entry name" value="Family A G protein-coupled receptor-like"/>
    <property type="match status" value="1"/>
</dbReference>
<dbReference type="InterPro" id="IPR017452">
    <property type="entry name" value="GPCR_Rhodpsn_7TM"/>
</dbReference>
<dbReference type="PROSITE" id="PS50262">
    <property type="entry name" value="G_PROTEIN_RECEP_F1_2"/>
    <property type="match status" value="1"/>
</dbReference>
<feature type="transmembrane region" description="Helical" evidence="5">
    <location>
        <begin position="143"/>
        <end position="161"/>
    </location>
</feature>
<reference evidence="7" key="1">
    <citation type="journal article" date="2013" name="Genetics">
        <title>The draft genome and transcriptome of Panagrellus redivivus are shaped by the harsh demands of a free-living lifestyle.</title>
        <authorList>
            <person name="Srinivasan J."/>
            <person name="Dillman A.R."/>
            <person name="Macchietto M.G."/>
            <person name="Heikkinen L."/>
            <person name="Lakso M."/>
            <person name="Fracchia K.M."/>
            <person name="Antoshechkin I."/>
            <person name="Mortazavi A."/>
            <person name="Wong G."/>
            <person name="Sternberg P.W."/>
        </authorList>
    </citation>
    <scope>NUCLEOTIDE SEQUENCE [LARGE SCALE GENOMIC DNA]</scope>
    <source>
        <strain evidence="7">MT8872</strain>
    </source>
</reference>
<keyword evidence="3 5" id="KW-1133">Transmembrane helix</keyword>
<evidence type="ECO:0000256" key="2">
    <source>
        <dbReference type="ARBA" id="ARBA00022692"/>
    </source>
</evidence>
<evidence type="ECO:0000256" key="3">
    <source>
        <dbReference type="ARBA" id="ARBA00022989"/>
    </source>
</evidence>
<dbReference type="InterPro" id="IPR000276">
    <property type="entry name" value="GPCR_Rhodpsn"/>
</dbReference>
<evidence type="ECO:0000256" key="5">
    <source>
        <dbReference type="SAM" id="Phobius"/>
    </source>
</evidence>